<dbReference type="Proteomes" id="UP000245765">
    <property type="component" value="Unassembled WGS sequence"/>
</dbReference>
<accession>A0A317FK38</accession>
<organism evidence="3 4">
    <name type="scientific">Falsiroseomonas bella</name>
    <dbReference type="NCBI Taxonomy" id="2184016"/>
    <lineage>
        <taxon>Bacteria</taxon>
        <taxon>Pseudomonadati</taxon>
        <taxon>Pseudomonadota</taxon>
        <taxon>Alphaproteobacteria</taxon>
        <taxon>Acetobacterales</taxon>
        <taxon>Roseomonadaceae</taxon>
        <taxon>Falsiroseomonas</taxon>
    </lineage>
</organism>
<dbReference type="NCBIfam" id="NF037995">
    <property type="entry name" value="TRAP_S1"/>
    <property type="match status" value="1"/>
</dbReference>
<dbReference type="InterPro" id="IPR018389">
    <property type="entry name" value="DctP_fam"/>
</dbReference>
<evidence type="ECO:0000256" key="2">
    <source>
        <dbReference type="SAM" id="SignalP"/>
    </source>
</evidence>
<feature type="signal peptide" evidence="2">
    <location>
        <begin position="1"/>
        <end position="23"/>
    </location>
</feature>
<evidence type="ECO:0000256" key="1">
    <source>
        <dbReference type="ARBA" id="ARBA00022729"/>
    </source>
</evidence>
<dbReference type="InterPro" id="IPR038404">
    <property type="entry name" value="TRAP_DctP_sf"/>
</dbReference>
<dbReference type="Pfam" id="PF03480">
    <property type="entry name" value="DctP"/>
    <property type="match status" value="1"/>
</dbReference>
<dbReference type="CDD" id="cd13602">
    <property type="entry name" value="PBP2_TRAP_BpDctp6_7"/>
    <property type="match status" value="1"/>
</dbReference>
<proteinExistence type="predicted"/>
<feature type="chain" id="PRO_5016367046" evidence="2">
    <location>
        <begin position="24"/>
        <end position="347"/>
    </location>
</feature>
<name>A0A317FK38_9PROT</name>
<dbReference type="GO" id="GO:0055085">
    <property type="term" value="P:transmembrane transport"/>
    <property type="evidence" value="ECO:0007669"/>
    <property type="project" value="InterPro"/>
</dbReference>
<keyword evidence="4" id="KW-1185">Reference proteome</keyword>
<dbReference type="EMBL" id="QGNA01000001">
    <property type="protein sequence ID" value="PWS37966.1"/>
    <property type="molecule type" value="Genomic_DNA"/>
</dbReference>
<dbReference type="OrthoDB" id="9799287at2"/>
<dbReference type="AlphaFoldDB" id="A0A317FK38"/>
<dbReference type="Gene3D" id="3.40.190.170">
    <property type="entry name" value="Bacterial extracellular solute-binding protein, family 7"/>
    <property type="match status" value="1"/>
</dbReference>
<dbReference type="PANTHER" id="PTHR33376:SF4">
    <property type="entry name" value="SIALIC ACID-BINDING PERIPLASMIC PROTEIN SIAP"/>
    <property type="match status" value="1"/>
</dbReference>
<comment type="caution">
    <text evidence="3">The sequence shown here is derived from an EMBL/GenBank/DDBJ whole genome shotgun (WGS) entry which is preliminary data.</text>
</comment>
<gene>
    <name evidence="3" type="ORF">DFH01_01230</name>
</gene>
<sequence>MRRARLLLAAALGLVLAAGTASAQTGMRWLSQSQQASTQFPVESAAMDRMRSELNLRIERSEFQALGLNMADAFRLVRAGTFDVVSAQVGLAARDDPFLEGIDLIGVSTDMDELRSAVNAYREVFNARIEQRFGARVLAIWPFGTQVFFCNQPIRTLDDLRGLKVRSFTASMSALLERLGATPVTLAFPEVYPALQRGVASCGITSPTSANTGKWPEVTTHLLPLSVSGSVQAHMVNLAWWNRQTPAMREGLTAQFRQMEDAFWDLARTTNEDATNCSIGLPSCLRRAHQPYSMTLVQVSEADKARVRQIAEEVVLSDWAQRCARGYPNCAQVWNETVGRARGMAIR</sequence>
<evidence type="ECO:0000313" key="3">
    <source>
        <dbReference type="EMBL" id="PWS37966.1"/>
    </source>
</evidence>
<protein>
    <submittedName>
        <fullName evidence="3">ABC transporter substrate-binding protein</fullName>
    </submittedName>
</protein>
<dbReference type="PANTHER" id="PTHR33376">
    <property type="match status" value="1"/>
</dbReference>
<keyword evidence="1 2" id="KW-0732">Signal</keyword>
<evidence type="ECO:0000313" key="4">
    <source>
        <dbReference type="Proteomes" id="UP000245765"/>
    </source>
</evidence>
<reference evidence="4" key="1">
    <citation type="submission" date="2018-05" db="EMBL/GenBank/DDBJ databases">
        <authorList>
            <person name="Du Z."/>
            <person name="Wang X."/>
        </authorList>
    </citation>
    <scope>NUCLEOTIDE SEQUENCE [LARGE SCALE GENOMIC DNA]</scope>
    <source>
        <strain evidence="4">CQN31</strain>
    </source>
</reference>
<dbReference type="RefSeq" id="WP_109868588.1">
    <property type="nucleotide sequence ID" value="NZ_QGNA01000001.1"/>
</dbReference>